<evidence type="ECO:0000256" key="2">
    <source>
        <dbReference type="ARBA" id="ARBA00023002"/>
    </source>
</evidence>
<accession>A0AAN6NGK5</accession>
<dbReference type="AlphaFoldDB" id="A0AAN6NGK5"/>
<reference evidence="4" key="1">
    <citation type="journal article" date="2023" name="Mol. Phylogenet. Evol.">
        <title>Genome-scale phylogeny and comparative genomics of the fungal order Sordariales.</title>
        <authorList>
            <person name="Hensen N."/>
            <person name="Bonometti L."/>
            <person name="Westerberg I."/>
            <person name="Brannstrom I.O."/>
            <person name="Guillou S."/>
            <person name="Cros-Aarteil S."/>
            <person name="Calhoun S."/>
            <person name="Haridas S."/>
            <person name="Kuo A."/>
            <person name="Mondo S."/>
            <person name="Pangilinan J."/>
            <person name="Riley R."/>
            <person name="LaButti K."/>
            <person name="Andreopoulos B."/>
            <person name="Lipzen A."/>
            <person name="Chen C."/>
            <person name="Yan M."/>
            <person name="Daum C."/>
            <person name="Ng V."/>
            <person name="Clum A."/>
            <person name="Steindorff A."/>
            <person name="Ohm R.A."/>
            <person name="Martin F."/>
            <person name="Silar P."/>
            <person name="Natvig D.O."/>
            <person name="Lalanne C."/>
            <person name="Gautier V."/>
            <person name="Ament-Velasquez S.L."/>
            <person name="Kruys A."/>
            <person name="Hutchinson M.I."/>
            <person name="Powell A.J."/>
            <person name="Barry K."/>
            <person name="Miller A.N."/>
            <person name="Grigoriev I.V."/>
            <person name="Debuchy R."/>
            <person name="Gladieux P."/>
            <person name="Hiltunen Thoren M."/>
            <person name="Johannesson H."/>
        </authorList>
    </citation>
    <scope>NUCLEOTIDE SEQUENCE [LARGE SCALE GENOMIC DNA]</scope>
    <source>
        <strain evidence="4">CBS 340.73</strain>
    </source>
</reference>
<evidence type="ECO:0000256" key="1">
    <source>
        <dbReference type="ARBA" id="ARBA00006484"/>
    </source>
</evidence>
<dbReference type="Gene3D" id="3.40.50.720">
    <property type="entry name" value="NAD(P)-binding Rossmann-like Domain"/>
    <property type="match status" value="1"/>
</dbReference>
<name>A0AAN6NGK5_9PEZI</name>
<keyword evidence="4" id="KW-1185">Reference proteome</keyword>
<comment type="similarity">
    <text evidence="1">Belongs to the short-chain dehydrogenases/reductases (SDR) family.</text>
</comment>
<proteinExistence type="inferred from homology"/>
<comment type="caution">
    <text evidence="3">The sequence shown here is derived from an EMBL/GenBank/DDBJ whole genome shotgun (WGS) entry which is preliminary data.</text>
</comment>
<organism evidence="3 4">
    <name type="scientific">Diplogelasinospora grovesii</name>
    <dbReference type="NCBI Taxonomy" id="303347"/>
    <lineage>
        <taxon>Eukaryota</taxon>
        <taxon>Fungi</taxon>
        <taxon>Dikarya</taxon>
        <taxon>Ascomycota</taxon>
        <taxon>Pezizomycotina</taxon>
        <taxon>Sordariomycetes</taxon>
        <taxon>Sordariomycetidae</taxon>
        <taxon>Sordariales</taxon>
        <taxon>Diplogelasinosporaceae</taxon>
        <taxon>Diplogelasinospora</taxon>
    </lineage>
</organism>
<dbReference type="PANTHER" id="PTHR24320:SF283">
    <property type="entry name" value="RETINOL DEHYDROGENASE 11"/>
    <property type="match status" value="1"/>
</dbReference>
<evidence type="ECO:0000313" key="4">
    <source>
        <dbReference type="Proteomes" id="UP001303473"/>
    </source>
</evidence>
<gene>
    <name evidence="3" type="ORF">QBC46DRAFT_377550</name>
</gene>
<dbReference type="EMBL" id="MU853766">
    <property type="protein sequence ID" value="KAK3943317.1"/>
    <property type="molecule type" value="Genomic_DNA"/>
</dbReference>
<protein>
    <submittedName>
        <fullName evidence="3">Uncharacterized protein</fullName>
    </submittedName>
</protein>
<dbReference type="InterPro" id="IPR036291">
    <property type="entry name" value="NAD(P)-bd_dom_sf"/>
</dbReference>
<evidence type="ECO:0000313" key="3">
    <source>
        <dbReference type="EMBL" id="KAK3943317.1"/>
    </source>
</evidence>
<dbReference type="PANTHER" id="PTHR24320">
    <property type="entry name" value="RETINOL DEHYDROGENASE"/>
    <property type="match status" value="1"/>
</dbReference>
<dbReference type="Proteomes" id="UP001303473">
    <property type="component" value="Unassembled WGS sequence"/>
</dbReference>
<dbReference type="GO" id="GO:0016491">
    <property type="term" value="F:oxidoreductase activity"/>
    <property type="evidence" value="ECO:0007669"/>
    <property type="project" value="UniProtKB-KW"/>
</dbReference>
<keyword evidence="2" id="KW-0560">Oxidoreductase</keyword>
<sequence length="207" mass="23349">MGIPEYKKDKQGYEYTLSANYLGHFLLTNLLVPNLLAADEARVVNVTSHGYRVSPFRFDDWNFSDGKTYDQWTPYGQSKTAQILFAVALTKRLGARSLTSTALHPGNIFETGLATHLKLPDDFASVAEITKRNTGIDWYFEQPTQKTMTQGASTILLAALGTDLPAKSPTYLSNCQIKEPLEYATNPENAERLWKLSEELVKQRFEY</sequence>
<dbReference type="SUPFAM" id="SSF51735">
    <property type="entry name" value="NAD(P)-binding Rossmann-fold domains"/>
    <property type="match status" value="1"/>
</dbReference>